<dbReference type="SMART" id="SM00332">
    <property type="entry name" value="PP2Cc"/>
    <property type="match status" value="1"/>
</dbReference>
<feature type="region of interest" description="Disordered" evidence="1">
    <location>
        <begin position="125"/>
        <end position="201"/>
    </location>
</feature>
<gene>
    <name evidence="3" type="ORF">KR093_006552</name>
</gene>
<evidence type="ECO:0000313" key="4">
    <source>
        <dbReference type="Proteomes" id="UP001200034"/>
    </source>
</evidence>
<feature type="compositionally biased region" description="Low complexity" evidence="1">
    <location>
        <begin position="165"/>
        <end position="177"/>
    </location>
</feature>
<dbReference type="SUPFAM" id="SSF81606">
    <property type="entry name" value="PP2C-like"/>
    <property type="match status" value="1"/>
</dbReference>
<feature type="region of interest" description="Disordered" evidence="1">
    <location>
        <begin position="711"/>
        <end position="743"/>
    </location>
</feature>
<name>A0AAD4PH72_9MUSC</name>
<dbReference type="PROSITE" id="PS51746">
    <property type="entry name" value="PPM_2"/>
    <property type="match status" value="1"/>
</dbReference>
<proteinExistence type="predicted"/>
<dbReference type="InterPro" id="IPR036457">
    <property type="entry name" value="PPM-type-like_dom_sf"/>
</dbReference>
<dbReference type="PANTHER" id="PTHR21586:SF0">
    <property type="entry name" value="PP2C-LIKE DOMAIN-CONTAINING PROTEIN CG9801"/>
    <property type="match status" value="1"/>
</dbReference>
<dbReference type="Proteomes" id="UP001200034">
    <property type="component" value="Unassembled WGS sequence"/>
</dbReference>
<feature type="compositionally biased region" description="Gly residues" evidence="1">
    <location>
        <begin position="717"/>
        <end position="726"/>
    </location>
</feature>
<comment type="caution">
    <text evidence="3">The sequence shown here is derived from an EMBL/GenBank/DDBJ whole genome shotgun (WGS) entry which is preliminary data.</text>
</comment>
<sequence length="743" mass="79225">MPSLRQKVTTYFRQLSFIAEPRDGRRRVNGNVESEDDGSFITKYLEGRMEREFLPGGPEIYNGQNPTEMPVLKLGRYDSGSDTITAACTGPDEGLTGIKRSKLHLSASYADDIDFIDTQQENDDAYGVRKSTPPVSALNASTRLSNKFARPTGSRRQSNADQPPAGTGATTAASAAGMRSRKNSKHSLNAVPAAGAPSEAGGKATTIVVSMVSNSSPAQDQNNKNLLNAKTEATRAAGDGSAERERLLREAVSNQSGTPSTTTTSSPVAGVDNWQMDCDFAYGISVSLYENNMLTKEPMGNPIADCYGCVVRGEAAAMAMADGVNWGDGARLAARSAVHGCLDYLDRAVFGQARECLATTTQELFVSLLRSLWEGHGCILEVGGALSTLTIAVVLPLDGAPGKYVVCSCNVGDSLGYVYSKKHGVRELTQGSHDISSMRDMRDALGALGPADGNKPELSNLTFSMSCLERGDIVFLTSDGISDNFDPVVGKFAEAWTPDVKLQQLHTGGNLASKRQNKSASAIYARLHPSSATPPGRTRQPKAGSPPSNVPSRPKYMRSQTLIDARHGVTAPANASAQPLQRIPKSAMGLPLVTGPQRHALTLYRLEDLLSYGINGTFSPCSSARRLCHLLIDFVRMITSARRKTLEQRELFFKLSTGPDGVKREVQLNRMQHRAARKRVVDSSAFSALPGKLDHATVLAYTVGGASADTVEDNSSGSGGGGGGGHANVAPVLQSKEFKETNF</sequence>
<evidence type="ECO:0000256" key="1">
    <source>
        <dbReference type="SAM" id="MobiDB-lite"/>
    </source>
</evidence>
<dbReference type="InterPro" id="IPR001932">
    <property type="entry name" value="PPM-type_phosphatase-like_dom"/>
</dbReference>
<dbReference type="AlphaFoldDB" id="A0AAD4PH72"/>
<dbReference type="InterPro" id="IPR053287">
    <property type="entry name" value="PP2C-like_domain"/>
</dbReference>
<keyword evidence="4" id="KW-1185">Reference proteome</keyword>
<protein>
    <recommendedName>
        <fullName evidence="2">PPM-type phosphatase domain-containing protein</fullName>
    </recommendedName>
</protein>
<organism evidence="3 4">
    <name type="scientific">Drosophila rubida</name>
    <dbReference type="NCBI Taxonomy" id="30044"/>
    <lineage>
        <taxon>Eukaryota</taxon>
        <taxon>Metazoa</taxon>
        <taxon>Ecdysozoa</taxon>
        <taxon>Arthropoda</taxon>
        <taxon>Hexapoda</taxon>
        <taxon>Insecta</taxon>
        <taxon>Pterygota</taxon>
        <taxon>Neoptera</taxon>
        <taxon>Endopterygota</taxon>
        <taxon>Diptera</taxon>
        <taxon>Brachycera</taxon>
        <taxon>Muscomorpha</taxon>
        <taxon>Ephydroidea</taxon>
        <taxon>Drosophilidae</taxon>
        <taxon>Drosophila</taxon>
    </lineage>
</organism>
<feature type="domain" description="PPM-type phosphatase" evidence="2">
    <location>
        <begin position="285"/>
        <end position="527"/>
    </location>
</feature>
<reference evidence="3" key="1">
    <citation type="journal article" date="2021" name="Mol. Ecol. Resour.">
        <title>Phylogenomic analyses of the genus Drosophila reveals genomic signals of climate adaptation.</title>
        <authorList>
            <person name="Li F."/>
            <person name="Rane R.V."/>
            <person name="Luria V."/>
            <person name="Xiong Z."/>
            <person name="Chen J."/>
            <person name="Li Z."/>
            <person name="Catullo R.A."/>
            <person name="Griffin P.C."/>
            <person name="Schiffer M."/>
            <person name="Pearce S."/>
            <person name="Lee S.F."/>
            <person name="McElroy K."/>
            <person name="Stocker A."/>
            <person name="Shirriffs J."/>
            <person name="Cockerell F."/>
            <person name="Coppin C."/>
            <person name="Sgro C.M."/>
            <person name="Karger A."/>
            <person name="Cain J.W."/>
            <person name="Weber J.A."/>
            <person name="Santpere G."/>
            <person name="Kirschner M.W."/>
            <person name="Hoffmann A.A."/>
            <person name="Oakeshott J.G."/>
            <person name="Zhang G."/>
        </authorList>
    </citation>
    <scope>NUCLEOTIDE SEQUENCE</scope>
    <source>
        <strain evidence="3">BGI-SZ-2011g</strain>
    </source>
</reference>
<evidence type="ECO:0000313" key="3">
    <source>
        <dbReference type="EMBL" id="KAH8359424.1"/>
    </source>
</evidence>
<dbReference type="Gene3D" id="3.60.40.10">
    <property type="entry name" value="PPM-type phosphatase domain"/>
    <property type="match status" value="1"/>
</dbReference>
<accession>A0AAD4PH72</accession>
<evidence type="ECO:0000259" key="2">
    <source>
        <dbReference type="PROSITE" id="PS51746"/>
    </source>
</evidence>
<dbReference type="PANTHER" id="PTHR21586">
    <property type="entry name" value="TIPA"/>
    <property type="match status" value="1"/>
</dbReference>
<dbReference type="EMBL" id="JAJJHW010003409">
    <property type="protein sequence ID" value="KAH8359424.1"/>
    <property type="molecule type" value="Genomic_DNA"/>
</dbReference>
<feature type="region of interest" description="Disordered" evidence="1">
    <location>
        <begin position="527"/>
        <end position="555"/>
    </location>
</feature>